<dbReference type="GO" id="GO:1990362">
    <property type="term" value="F:butanol dehydrogenase (NAD+) activity"/>
    <property type="evidence" value="ECO:0007669"/>
    <property type="project" value="InterPro"/>
</dbReference>
<sequence length="132" mass="15434">MKEDITKWIWQHKDYPNFKYNKLELTDLLTLITPSWMRFNMKKASEFTPMFARFARNVFGVIESDDKKAAKIGIEALENFYKVIGMPKNMREAGVEEDKLEYLSAQATEFGDIGTMTSITKNEALEIYKMAW</sequence>
<dbReference type="AlphaFoldDB" id="A0A2S9T022"/>
<evidence type="ECO:0000313" key="2">
    <source>
        <dbReference type="EMBL" id="PRM92186.1"/>
    </source>
</evidence>
<protein>
    <recommendedName>
        <fullName evidence="1">Fe-containing alcohol dehydrogenase-like C-terminal domain-containing protein</fullName>
    </recommendedName>
</protein>
<dbReference type="PANTHER" id="PTHR43633">
    <property type="entry name" value="ALCOHOL DEHYDROGENASE YQHD"/>
    <property type="match status" value="1"/>
</dbReference>
<dbReference type="PANTHER" id="PTHR43633:SF1">
    <property type="entry name" value="ALCOHOL DEHYDROGENASE YQHD"/>
    <property type="match status" value="1"/>
</dbReference>
<evidence type="ECO:0000259" key="1">
    <source>
        <dbReference type="Pfam" id="PF25137"/>
    </source>
</evidence>
<comment type="caution">
    <text evidence="2">The sequence shown here is derived from an EMBL/GenBank/DDBJ whole genome shotgun (WGS) entry which is preliminary data.</text>
</comment>
<reference evidence="2 3" key="1">
    <citation type="submission" date="2017-09" db="EMBL/GenBank/DDBJ databases">
        <title>Reassesment of A. cryaerophilus.</title>
        <authorList>
            <person name="Perez-Cataluna A."/>
            <person name="Collado L."/>
            <person name="Salgado O."/>
            <person name="Lefinanco V."/>
            <person name="Figueras M.J."/>
        </authorList>
    </citation>
    <scope>NUCLEOTIDE SEQUENCE [LARGE SCALE GENOMIC DNA]</scope>
    <source>
        <strain evidence="2 3">LMG 10210</strain>
    </source>
</reference>
<dbReference type="Proteomes" id="UP000238281">
    <property type="component" value="Unassembled WGS sequence"/>
</dbReference>
<gene>
    <name evidence="2" type="ORF">CJ673_11065</name>
</gene>
<dbReference type="EMBL" id="NXGE01000015">
    <property type="protein sequence ID" value="PRM92186.1"/>
    <property type="molecule type" value="Genomic_DNA"/>
</dbReference>
<feature type="domain" description="Fe-containing alcohol dehydrogenase-like C-terminal" evidence="1">
    <location>
        <begin position="30"/>
        <end position="132"/>
    </location>
</feature>
<proteinExistence type="predicted"/>
<dbReference type="SUPFAM" id="SSF56796">
    <property type="entry name" value="Dehydroquinate synthase-like"/>
    <property type="match status" value="1"/>
</dbReference>
<evidence type="ECO:0000313" key="3">
    <source>
        <dbReference type="Proteomes" id="UP000238281"/>
    </source>
</evidence>
<dbReference type="InterPro" id="IPR044731">
    <property type="entry name" value="BDH-like"/>
</dbReference>
<dbReference type="Pfam" id="PF25137">
    <property type="entry name" value="ADH_Fe_C"/>
    <property type="match status" value="1"/>
</dbReference>
<organism evidence="2 3">
    <name type="scientific">Aliarcobacter cryaerophilus</name>
    <dbReference type="NCBI Taxonomy" id="28198"/>
    <lineage>
        <taxon>Bacteria</taxon>
        <taxon>Pseudomonadati</taxon>
        <taxon>Campylobacterota</taxon>
        <taxon>Epsilonproteobacteria</taxon>
        <taxon>Campylobacterales</taxon>
        <taxon>Arcobacteraceae</taxon>
        <taxon>Aliarcobacter</taxon>
    </lineage>
</organism>
<dbReference type="RefSeq" id="WP_105916211.1">
    <property type="nucleotide sequence ID" value="NZ_NXGE01000015.1"/>
</dbReference>
<dbReference type="Gene3D" id="1.20.1090.10">
    <property type="entry name" value="Dehydroquinate synthase-like - alpha domain"/>
    <property type="match status" value="1"/>
</dbReference>
<name>A0A2S9T022_9BACT</name>
<accession>A0A2S9T022</accession>
<dbReference type="InterPro" id="IPR056798">
    <property type="entry name" value="ADH_Fe_C"/>
</dbReference>